<dbReference type="OrthoDB" id="9797415at2"/>
<dbReference type="STRING" id="1862672.BO225_03175"/>
<sequence length="199" mass="23353">MIKNIVLDIGNVLCTFDPEGMLQQLFSDNHVQEQLNGIYFASLWDQYDKNTLTKGKMIEIGELQAPELKKEIKVLMDDWTQYVELIQENVEYMRHLHDLGYGVYILSNIPQDCFLHLKENGLFKHVDGGVYSYQEKKIKPDFEMYKTLLDRYELDAMECLFIDDLEKNIEAANTLGFHTIHLKEPSQLKKKVSHFLEDE</sequence>
<dbReference type="SUPFAM" id="SSF56784">
    <property type="entry name" value="HAD-like"/>
    <property type="match status" value="1"/>
</dbReference>
<evidence type="ECO:0000313" key="1">
    <source>
        <dbReference type="EMBL" id="OLU47283.1"/>
    </source>
</evidence>
<protein>
    <recommendedName>
        <fullName evidence="3">Haloacid dehalogenase</fullName>
    </recommendedName>
</protein>
<dbReference type="NCBIfam" id="TIGR01509">
    <property type="entry name" value="HAD-SF-IA-v3"/>
    <property type="match status" value="1"/>
</dbReference>
<dbReference type="InterPro" id="IPR006439">
    <property type="entry name" value="HAD-SF_hydro_IA"/>
</dbReference>
<dbReference type="GeneID" id="78274949"/>
<dbReference type="EMBL" id="MPKA01000052">
    <property type="protein sequence ID" value="OLU47283.1"/>
    <property type="molecule type" value="Genomic_DNA"/>
</dbReference>
<evidence type="ECO:0008006" key="3">
    <source>
        <dbReference type="Google" id="ProtNLM"/>
    </source>
</evidence>
<evidence type="ECO:0000313" key="2">
    <source>
        <dbReference type="Proteomes" id="UP000186705"/>
    </source>
</evidence>
<dbReference type="RefSeq" id="WP_076340841.1">
    <property type="nucleotide sequence ID" value="NZ_CAMNTW010000037.1"/>
</dbReference>
<reference evidence="1 2" key="1">
    <citation type="submission" date="2016-11" db="EMBL/GenBank/DDBJ databases">
        <title>Description of two novel members of the family Erysipelotrichaceae: Ileibacterium lipovorans gen. nov., sp. nov. and Dubosiella newyorkensis, gen. nov., sp. nov.</title>
        <authorList>
            <person name="Cox L.M."/>
            <person name="Sohn J."/>
            <person name="Tyrrell K.L."/>
            <person name="Citron D.M."/>
            <person name="Lawson P.A."/>
            <person name="Patel N.B."/>
            <person name="Iizumi T."/>
            <person name="Perez-Perez G.I."/>
            <person name="Goldstein E.J."/>
            <person name="Blaser M.J."/>
        </authorList>
    </citation>
    <scope>NUCLEOTIDE SEQUENCE [LARGE SCALE GENOMIC DNA]</scope>
    <source>
        <strain evidence="1 2">NYU-BL-A4</strain>
    </source>
</reference>
<dbReference type="InterPro" id="IPR023214">
    <property type="entry name" value="HAD_sf"/>
</dbReference>
<dbReference type="SFLD" id="SFLDS00003">
    <property type="entry name" value="Haloacid_Dehalogenase"/>
    <property type="match status" value="1"/>
</dbReference>
<comment type="caution">
    <text evidence="1">The sequence shown here is derived from an EMBL/GenBank/DDBJ whole genome shotgun (WGS) entry which is preliminary data.</text>
</comment>
<dbReference type="InterPro" id="IPR023198">
    <property type="entry name" value="PGP-like_dom2"/>
</dbReference>
<organism evidence="1 2">
    <name type="scientific">Dubosiella newyorkensis</name>
    <dbReference type="NCBI Taxonomy" id="1862672"/>
    <lineage>
        <taxon>Bacteria</taxon>
        <taxon>Bacillati</taxon>
        <taxon>Bacillota</taxon>
        <taxon>Erysipelotrichia</taxon>
        <taxon>Erysipelotrichales</taxon>
        <taxon>Erysipelotrichaceae</taxon>
        <taxon>Dubosiella</taxon>
    </lineage>
</organism>
<keyword evidence="2" id="KW-1185">Reference proteome</keyword>
<dbReference type="InterPro" id="IPR036412">
    <property type="entry name" value="HAD-like_sf"/>
</dbReference>
<dbReference type="PRINTS" id="PR00413">
    <property type="entry name" value="HADHALOGNASE"/>
</dbReference>
<dbReference type="Pfam" id="PF00702">
    <property type="entry name" value="Hydrolase"/>
    <property type="match status" value="1"/>
</dbReference>
<dbReference type="Proteomes" id="UP000186705">
    <property type="component" value="Unassembled WGS sequence"/>
</dbReference>
<accession>A0A1U7NP66</accession>
<dbReference type="Gene3D" id="3.40.50.1000">
    <property type="entry name" value="HAD superfamily/HAD-like"/>
    <property type="match status" value="1"/>
</dbReference>
<dbReference type="PANTHER" id="PTHR43611:SF3">
    <property type="entry name" value="FLAVIN MONONUCLEOTIDE HYDROLASE 1, CHLOROPLATIC"/>
    <property type="match status" value="1"/>
</dbReference>
<gene>
    <name evidence="1" type="ORF">BO225_03175</name>
</gene>
<name>A0A1U7NP66_9FIRM</name>
<proteinExistence type="predicted"/>
<dbReference type="Gene3D" id="1.10.150.240">
    <property type="entry name" value="Putative phosphatase, domain 2"/>
    <property type="match status" value="1"/>
</dbReference>
<dbReference type="PANTHER" id="PTHR43611">
    <property type="entry name" value="ALPHA-D-GLUCOSE 1-PHOSPHATE PHOSPHATASE"/>
    <property type="match status" value="1"/>
</dbReference>
<dbReference type="CDD" id="cd02603">
    <property type="entry name" value="HAD_sEH-N_like"/>
    <property type="match status" value="1"/>
</dbReference>
<dbReference type="SFLD" id="SFLDG01129">
    <property type="entry name" value="C1.5:_HAD__Beta-PGM__Phosphata"/>
    <property type="match status" value="1"/>
</dbReference>
<dbReference type="AlphaFoldDB" id="A0A1U7NP66"/>